<sequence length="92" mass="10784">MIFIDGYLFIIFFVECYSIGAFNVSDKNLYCGRIEYWSVQYCWQEFVLPGDLNVTILKHSILLARICIARRFECYNIGAFNVTGKNLYCLEI</sequence>
<accession>A0A6C0C8Y5</accession>
<protein>
    <submittedName>
        <fullName evidence="1">Uncharacterized protein</fullName>
    </submittedName>
</protein>
<organism evidence="1">
    <name type="scientific">viral metagenome</name>
    <dbReference type="NCBI Taxonomy" id="1070528"/>
    <lineage>
        <taxon>unclassified sequences</taxon>
        <taxon>metagenomes</taxon>
        <taxon>organismal metagenomes</taxon>
    </lineage>
</organism>
<evidence type="ECO:0000313" key="1">
    <source>
        <dbReference type="EMBL" id="QHT00119.1"/>
    </source>
</evidence>
<dbReference type="EMBL" id="MN739352">
    <property type="protein sequence ID" value="QHT00119.1"/>
    <property type="molecule type" value="Genomic_DNA"/>
</dbReference>
<reference evidence="1" key="1">
    <citation type="journal article" date="2020" name="Nature">
        <title>Giant virus diversity and host interactions through global metagenomics.</title>
        <authorList>
            <person name="Schulz F."/>
            <person name="Roux S."/>
            <person name="Paez-Espino D."/>
            <person name="Jungbluth S."/>
            <person name="Walsh D.A."/>
            <person name="Denef V.J."/>
            <person name="McMahon K.D."/>
            <person name="Konstantinidis K.T."/>
            <person name="Eloe-Fadrosh E.A."/>
            <person name="Kyrpides N.C."/>
            <person name="Woyke T."/>
        </authorList>
    </citation>
    <scope>NUCLEOTIDE SEQUENCE</scope>
    <source>
        <strain evidence="1">GVMAG-M-3300020192-26</strain>
    </source>
</reference>
<proteinExistence type="predicted"/>
<name>A0A6C0C8Y5_9ZZZZ</name>
<dbReference type="AlphaFoldDB" id="A0A6C0C8Y5"/>